<proteinExistence type="predicted"/>
<reference evidence="1 2" key="1">
    <citation type="submission" date="2016-01" db="EMBL/GenBank/DDBJ databases">
        <authorList>
            <person name="Regsiter A."/>
            <person name="william w."/>
        </authorList>
    </citation>
    <scope>NUCLEOTIDE SEQUENCE [LARGE SCALE GENOMIC DNA]</scope>
    <source>
        <strain evidence="1 2">CFBP 5494</strain>
    </source>
</reference>
<accession>A0A9W5B7S6</accession>
<gene>
    <name evidence="1" type="ORF">AGR2A_pb10211</name>
</gene>
<name>A0A9W5B7S6_9HYPH</name>
<dbReference type="EMBL" id="FBVY01000047">
    <property type="protein sequence ID" value="CUX03554.1"/>
    <property type="molecule type" value="Genomic_DNA"/>
</dbReference>
<keyword evidence="2" id="KW-1185">Reference proteome</keyword>
<organism evidence="1 2">
    <name type="scientific">Agrobacterium genomosp. 2 str. CFBP 5494</name>
    <dbReference type="NCBI Taxonomy" id="1183436"/>
    <lineage>
        <taxon>Bacteria</taxon>
        <taxon>Pseudomonadati</taxon>
        <taxon>Pseudomonadota</taxon>
        <taxon>Alphaproteobacteria</taxon>
        <taxon>Hyphomicrobiales</taxon>
        <taxon>Rhizobiaceae</taxon>
        <taxon>Rhizobium/Agrobacterium group</taxon>
        <taxon>Agrobacterium</taxon>
        <taxon>Agrobacterium tumefaciens complex</taxon>
    </lineage>
</organism>
<dbReference type="Proteomes" id="UP000191933">
    <property type="component" value="Unassembled WGS sequence"/>
</dbReference>
<evidence type="ECO:0000313" key="1">
    <source>
        <dbReference type="EMBL" id="CUX03554.1"/>
    </source>
</evidence>
<sequence length="96" mass="10557">MVMASLQSGRRIHRLWGLPSCRDLVASGPTCDFVGEDMIVRRSDTIAVELDLNNSILISKFCAGYPHHVSMASVSFQTRTNRSGSTLHVMTGVFIC</sequence>
<evidence type="ECO:0000313" key="2">
    <source>
        <dbReference type="Proteomes" id="UP000191933"/>
    </source>
</evidence>
<dbReference type="AlphaFoldDB" id="A0A9W5B7S6"/>
<comment type="caution">
    <text evidence="1">The sequence shown here is derived from an EMBL/GenBank/DDBJ whole genome shotgun (WGS) entry which is preliminary data.</text>
</comment>
<protein>
    <submittedName>
        <fullName evidence="1">Uncharacterized protein</fullName>
    </submittedName>
</protein>